<name>A0ABN7SQ35_OIKDI</name>
<protein>
    <submittedName>
        <fullName evidence="2">Oidioi.mRNA.OKI2018_I69.XSR.g16980.t1.cds</fullName>
    </submittedName>
</protein>
<dbReference type="EMBL" id="OU015569">
    <property type="protein sequence ID" value="CAG5100394.1"/>
    <property type="molecule type" value="Genomic_DNA"/>
</dbReference>
<accession>A0ABN7SQ35</accession>
<reference evidence="2 3" key="1">
    <citation type="submission" date="2021-04" db="EMBL/GenBank/DDBJ databases">
        <authorList>
            <person name="Bliznina A."/>
        </authorList>
    </citation>
    <scope>NUCLEOTIDE SEQUENCE [LARGE SCALE GENOMIC DNA]</scope>
</reference>
<sequence length="145" mass="17203">MNSTWEELNNWVGDDPARKIQFLFGLPGILNTIMLVSLSLIDFVFPAFFRRWAIQDAKKAVPIRRRTWLVLLAFFSVNGILVSGFFAPFFRKFLLRRVEFGPLPKLDRILCEFVAICIVEDAYFYYVHRLSHQFRWFYSRTPQIS</sequence>
<feature type="transmembrane region" description="Helical" evidence="1">
    <location>
        <begin position="68"/>
        <end position="89"/>
    </location>
</feature>
<evidence type="ECO:0000313" key="3">
    <source>
        <dbReference type="Proteomes" id="UP001158576"/>
    </source>
</evidence>
<gene>
    <name evidence="2" type="ORF">OKIOD_LOCUS8538</name>
</gene>
<keyword evidence="1" id="KW-0812">Transmembrane</keyword>
<keyword evidence="1" id="KW-1133">Transmembrane helix</keyword>
<keyword evidence="1" id="KW-0472">Membrane</keyword>
<dbReference type="Proteomes" id="UP001158576">
    <property type="component" value="Chromosome XSR"/>
</dbReference>
<evidence type="ECO:0000313" key="2">
    <source>
        <dbReference type="EMBL" id="CAG5100394.1"/>
    </source>
</evidence>
<evidence type="ECO:0000256" key="1">
    <source>
        <dbReference type="SAM" id="Phobius"/>
    </source>
</evidence>
<keyword evidence="3" id="KW-1185">Reference proteome</keyword>
<feature type="transmembrane region" description="Helical" evidence="1">
    <location>
        <begin position="20"/>
        <end position="48"/>
    </location>
</feature>
<proteinExistence type="predicted"/>
<organism evidence="2 3">
    <name type="scientific">Oikopleura dioica</name>
    <name type="common">Tunicate</name>
    <dbReference type="NCBI Taxonomy" id="34765"/>
    <lineage>
        <taxon>Eukaryota</taxon>
        <taxon>Metazoa</taxon>
        <taxon>Chordata</taxon>
        <taxon>Tunicata</taxon>
        <taxon>Appendicularia</taxon>
        <taxon>Copelata</taxon>
        <taxon>Oikopleuridae</taxon>
        <taxon>Oikopleura</taxon>
    </lineage>
</organism>